<evidence type="ECO:0000313" key="2">
    <source>
        <dbReference type="EMBL" id="VDP38076.1"/>
    </source>
</evidence>
<feature type="compositionally biased region" description="Basic residues" evidence="1">
    <location>
        <begin position="24"/>
        <end position="36"/>
    </location>
</feature>
<feature type="region of interest" description="Disordered" evidence="1">
    <location>
        <begin position="1"/>
        <end position="47"/>
    </location>
</feature>
<dbReference type="WBParaSite" id="SBAD_0001160501-mRNA-1">
    <property type="protein sequence ID" value="SBAD_0001160501-mRNA-1"/>
    <property type="gene ID" value="SBAD_0001160501"/>
</dbReference>
<gene>
    <name evidence="2" type="ORF">SBAD_LOCUS11222</name>
</gene>
<organism evidence="4">
    <name type="scientific">Soboliphyme baturini</name>
    <dbReference type="NCBI Taxonomy" id="241478"/>
    <lineage>
        <taxon>Eukaryota</taxon>
        <taxon>Metazoa</taxon>
        <taxon>Ecdysozoa</taxon>
        <taxon>Nematoda</taxon>
        <taxon>Enoplea</taxon>
        <taxon>Dorylaimia</taxon>
        <taxon>Dioctophymatida</taxon>
        <taxon>Dioctophymatoidea</taxon>
        <taxon>Soboliphymatidae</taxon>
        <taxon>Soboliphyme</taxon>
    </lineage>
</organism>
<sequence length="191" mass="21094">MEQDDSESAANCDSEPSDRDRHPSTRGRRLRQKPTKGQRSSVSFSPFRDVAQNGNLDAFSHSQRLVIGTNNNLYKDWSDEVCLGCKGDCTCSKCSFKTTNMFNLLEAQSHVISDCNLNRTPVVRPQTSLDKACLKSAGKVPCAPVRAVATKDFPFGDADRDRPPRRTVGSEDSCVSTTSEEESDQEMPAVR</sequence>
<evidence type="ECO:0000313" key="3">
    <source>
        <dbReference type="Proteomes" id="UP000270296"/>
    </source>
</evidence>
<reference evidence="4" key="1">
    <citation type="submission" date="2016-06" db="UniProtKB">
        <authorList>
            <consortium name="WormBaseParasite"/>
        </authorList>
    </citation>
    <scope>IDENTIFICATION</scope>
</reference>
<name>A0A183J5S4_9BILA</name>
<keyword evidence="3" id="KW-1185">Reference proteome</keyword>
<proteinExistence type="predicted"/>
<protein>
    <submittedName>
        <fullName evidence="2 4">Uncharacterized protein</fullName>
    </submittedName>
</protein>
<dbReference type="EMBL" id="UZAM01015271">
    <property type="protein sequence ID" value="VDP38076.1"/>
    <property type="molecule type" value="Genomic_DNA"/>
</dbReference>
<dbReference type="Proteomes" id="UP000270296">
    <property type="component" value="Unassembled WGS sequence"/>
</dbReference>
<reference evidence="2 3" key="2">
    <citation type="submission" date="2018-11" db="EMBL/GenBank/DDBJ databases">
        <authorList>
            <consortium name="Pathogen Informatics"/>
        </authorList>
    </citation>
    <scope>NUCLEOTIDE SEQUENCE [LARGE SCALE GENOMIC DNA]</scope>
</reference>
<dbReference type="AlphaFoldDB" id="A0A183J5S4"/>
<evidence type="ECO:0000313" key="4">
    <source>
        <dbReference type="WBParaSite" id="SBAD_0001160501-mRNA-1"/>
    </source>
</evidence>
<feature type="region of interest" description="Disordered" evidence="1">
    <location>
        <begin position="153"/>
        <end position="191"/>
    </location>
</feature>
<accession>A0A183J5S4</accession>
<evidence type="ECO:0000256" key="1">
    <source>
        <dbReference type="SAM" id="MobiDB-lite"/>
    </source>
</evidence>